<comment type="caution">
    <text evidence="2">The sequence shown here is derived from an EMBL/GenBank/DDBJ whole genome shotgun (WGS) entry which is preliminary data.</text>
</comment>
<evidence type="ECO:0000313" key="3">
    <source>
        <dbReference type="Proteomes" id="UP001165080"/>
    </source>
</evidence>
<name>A0A9W6BA23_9CHLO</name>
<dbReference type="EMBL" id="BRXU01000001">
    <property type="protein sequence ID" value="GLC48259.1"/>
    <property type="molecule type" value="Genomic_DNA"/>
</dbReference>
<sequence>MSRPARAAAVHCTVMPGMSTTGGERFGRPGSGGHTAPAHLDPPTRPPPRTAAPAFAASVCFPPRFLLKLNLVSLRTRRGTARAQPALCSFAGLMWYAEDFVVTFACDVIAVWWGHISGGDVWEPPVSSVWRHASEPGAGLGAISYMYA</sequence>
<protein>
    <submittedName>
        <fullName evidence="2">Uncharacterized protein</fullName>
    </submittedName>
</protein>
<evidence type="ECO:0000313" key="2">
    <source>
        <dbReference type="EMBL" id="GLC48259.1"/>
    </source>
</evidence>
<proteinExistence type="predicted"/>
<dbReference type="Proteomes" id="UP001165080">
    <property type="component" value="Unassembled WGS sequence"/>
</dbReference>
<organism evidence="2 3">
    <name type="scientific">Pleodorina starrii</name>
    <dbReference type="NCBI Taxonomy" id="330485"/>
    <lineage>
        <taxon>Eukaryota</taxon>
        <taxon>Viridiplantae</taxon>
        <taxon>Chlorophyta</taxon>
        <taxon>core chlorophytes</taxon>
        <taxon>Chlorophyceae</taxon>
        <taxon>CS clade</taxon>
        <taxon>Chlamydomonadales</taxon>
        <taxon>Volvocaceae</taxon>
        <taxon>Pleodorina</taxon>
    </lineage>
</organism>
<gene>
    <name evidence="2" type="primary">PLESTMB000038</name>
    <name evidence="2" type="ORF">PLESTB_000076300</name>
</gene>
<feature type="region of interest" description="Disordered" evidence="1">
    <location>
        <begin position="16"/>
        <end position="49"/>
    </location>
</feature>
<accession>A0A9W6BA23</accession>
<keyword evidence="3" id="KW-1185">Reference proteome</keyword>
<evidence type="ECO:0000256" key="1">
    <source>
        <dbReference type="SAM" id="MobiDB-lite"/>
    </source>
</evidence>
<reference evidence="2 3" key="1">
    <citation type="journal article" date="2023" name="Commun. Biol.">
        <title>Reorganization of the ancestral sex-determining regions during the evolution of trioecy in Pleodorina starrii.</title>
        <authorList>
            <person name="Takahashi K."/>
            <person name="Suzuki S."/>
            <person name="Kawai-Toyooka H."/>
            <person name="Yamamoto K."/>
            <person name="Hamaji T."/>
            <person name="Ootsuki R."/>
            <person name="Yamaguchi H."/>
            <person name="Kawachi M."/>
            <person name="Higashiyama T."/>
            <person name="Nozaki H."/>
        </authorList>
    </citation>
    <scope>NUCLEOTIDE SEQUENCE [LARGE SCALE GENOMIC DNA]</scope>
    <source>
        <strain evidence="2 3">NIES-4479</strain>
    </source>
</reference>
<dbReference type="AlphaFoldDB" id="A0A9W6BA23"/>